<feature type="domain" description="Beta-lactamase-related" evidence="3">
    <location>
        <begin position="130"/>
        <end position="400"/>
    </location>
</feature>
<keyword evidence="5" id="KW-1185">Reference proteome</keyword>
<name>A0A0S4KHC6_BODSA</name>
<evidence type="ECO:0000313" key="5">
    <source>
        <dbReference type="Proteomes" id="UP000051952"/>
    </source>
</evidence>
<gene>
    <name evidence="4" type="ORF">BSAL_58755</name>
</gene>
<keyword evidence="2" id="KW-0732">Signal</keyword>
<sequence>MRWEFPLVALVACVVVVNVHAVSTATMLSAISSQAGAFTNIFGGAIVTEKTTATTTAGTPRAIGYGARNPTTGDAFLPDTPLRANTGLGEASVAVLVQTLITSQILPQLDSSVPTRFFPGGVQMLNPSFPGVPLTLRMLMTHTSSILDNGALFTSPTTSGTGVAQTSLRTYAESYFLTSGSSGTSSVATDIWSSLQPGLTSTYQYARANIVLLSYILEQVIAENPTLVTSSQKTVGAYIQESVFAALGMTDTFFVLPDGSYPMTSTGFNVFGVRVAAETSASGVVVTTVPLYAGYTADVMIRTSANDVHKLMRALFLDSTSAFYTIGQAMIASLTTVTDSVRTGVIKQGFGIVGFSPSLLCSSAGSVLTLTAGCSVSSSTLYGITGVGTTSSVVAVCTANIDTSAGSTCTTSVFSYNPSAAMSLSSTGFVAAAAAFNDQFIDSAVTEGTTITPDGQTPEAIYGFYVFLGVIGSAVGVLFMAYVGEYVLRPVPLLGPQANHAYPTLTEHIDKTNRSMRQQQRQMFR</sequence>
<evidence type="ECO:0000313" key="4">
    <source>
        <dbReference type="EMBL" id="CUI12359.1"/>
    </source>
</evidence>
<dbReference type="InterPro" id="IPR001466">
    <property type="entry name" value="Beta-lactam-related"/>
</dbReference>
<dbReference type="Gene3D" id="3.40.710.10">
    <property type="entry name" value="DD-peptidase/beta-lactamase superfamily"/>
    <property type="match status" value="1"/>
</dbReference>
<dbReference type="InterPro" id="IPR012338">
    <property type="entry name" value="Beta-lactam/transpept-like"/>
</dbReference>
<protein>
    <submittedName>
        <fullName evidence="4">Beta lactamase-like protein, putative</fullName>
    </submittedName>
</protein>
<keyword evidence="1" id="KW-0472">Membrane</keyword>
<dbReference type="Pfam" id="PF00144">
    <property type="entry name" value="Beta-lactamase"/>
    <property type="match status" value="1"/>
</dbReference>
<keyword evidence="1" id="KW-0812">Transmembrane</keyword>
<feature type="transmembrane region" description="Helical" evidence="1">
    <location>
        <begin position="462"/>
        <end position="483"/>
    </location>
</feature>
<proteinExistence type="predicted"/>
<feature type="signal peptide" evidence="2">
    <location>
        <begin position="1"/>
        <end position="21"/>
    </location>
</feature>
<evidence type="ECO:0000256" key="1">
    <source>
        <dbReference type="SAM" id="Phobius"/>
    </source>
</evidence>
<dbReference type="OMA" id="VMIRTSA"/>
<keyword evidence="1" id="KW-1133">Transmembrane helix</keyword>
<dbReference type="Proteomes" id="UP000051952">
    <property type="component" value="Unassembled WGS sequence"/>
</dbReference>
<dbReference type="OrthoDB" id="264641at2759"/>
<accession>A0A0S4KHC6</accession>
<feature type="chain" id="PRO_5006623386" evidence="2">
    <location>
        <begin position="22"/>
        <end position="525"/>
    </location>
</feature>
<dbReference type="VEuPathDB" id="TriTrypDB:BSAL_58755"/>
<evidence type="ECO:0000259" key="3">
    <source>
        <dbReference type="Pfam" id="PF00144"/>
    </source>
</evidence>
<organism evidence="4 5">
    <name type="scientific">Bodo saltans</name>
    <name type="common">Flagellated protozoan</name>
    <dbReference type="NCBI Taxonomy" id="75058"/>
    <lineage>
        <taxon>Eukaryota</taxon>
        <taxon>Discoba</taxon>
        <taxon>Euglenozoa</taxon>
        <taxon>Kinetoplastea</taxon>
        <taxon>Metakinetoplastina</taxon>
        <taxon>Eubodonida</taxon>
        <taxon>Bodonidae</taxon>
        <taxon>Bodo</taxon>
    </lineage>
</organism>
<evidence type="ECO:0000256" key="2">
    <source>
        <dbReference type="SAM" id="SignalP"/>
    </source>
</evidence>
<dbReference type="EMBL" id="CYKH01000236">
    <property type="protein sequence ID" value="CUI12359.1"/>
    <property type="molecule type" value="Genomic_DNA"/>
</dbReference>
<reference evidence="5" key="1">
    <citation type="submission" date="2015-09" db="EMBL/GenBank/DDBJ databases">
        <authorList>
            <consortium name="Pathogen Informatics"/>
        </authorList>
    </citation>
    <scope>NUCLEOTIDE SEQUENCE [LARGE SCALE GENOMIC DNA]</scope>
    <source>
        <strain evidence="5">Lake Konstanz</strain>
    </source>
</reference>
<dbReference type="SUPFAM" id="SSF56601">
    <property type="entry name" value="beta-lactamase/transpeptidase-like"/>
    <property type="match status" value="1"/>
</dbReference>
<dbReference type="AlphaFoldDB" id="A0A0S4KHC6"/>